<keyword evidence="4" id="KW-1185">Reference proteome</keyword>
<feature type="signal peptide" evidence="1">
    <location>
        <begin position="1"/>
        <end position="27"/>
    </location>
</feature>
<dbReference type="KEGG" id="mbry:B1812_13005"/>
<proteinExistence type="predicted"/>
<keyword evidence="1" id="KW-0732">Signal</keyword>
<dbReference type="InterPro" id="IPR003848">
    <property type="entry name" value="DUF218"/>
</dbReference>
<feature type="domain" description="DUF218" evidence="2">
    <location>
        <begin position="50"/>
        <end position="178"/>
    </location>
</feature>
<dbReference type="InterPro" id="IPR014729">
    <property type="entry name" value="Rossmann-like_a/b/a_fold"/>
</dbReference>
<dbReference type="OrthoDB" id="9812311at2"/>
<dbReference type="STRING" id="655015.B1812_13005"/>
<dbReference type="Pfam" id="PF02698">
    <property type="entry name" value="DUF218"/>
    <property type="match status" value="1"/>
</dbReference>
<protein>
    <recommendedName>
        <fullName evidence="2">DUF218 domain-containing protein</fullName>
    </recommendedName>
</protein>
<sequence>MTANFARPPSLLVLALSLIFCALASFASELLQFDAFSPPSEAAVKRAAAAIVFTGDFARIDEALALLAKGRVHRVFISGVNGGAGLDKQSFVAQFAQRNPKLASLDRLVACCVEMGEAAENTIQNALETQCWLKDRAVSGPLLLITSRTHMARALALLARAAPNHALIAYPVEDGLSEEGRSEEYLKFVETLVLLRLPDVVGRSRFSGLFAGGCPPSS</sequence>
<dbReference type="Gene3D" id="3.40.50.620">
    <property type="entry name" value="HUPs"/>
    <property type="match status" value="1"/>
</dbReference>
<organism evidence="3 4">
    <name type="scientific">Methylocystis bryophila</name>
    <dbReference type="NCBI Taxonomy" id="655015"/>
    <lineage>
        <taxon>Bacteria</taxon>
        <taxon>Pseudomonadati</taxon>
        <taxon>Pseudomonadota</taxon>
        <taxon>Alphaproteobacteria</taxon>
        <taxon>Hyphomicrobiales</taxon>
        <taxon>Methylocystaceae</taxon>
        <taxon>Methylocystis</taxon>
    </lineage>
</organism>
<gene>
    <name evidence="3" type="ORF">B1812_13005</name>
</gene>
<accession>A0A1W6MW66</accession>
<feature type="chain" id="PRO_5012461755" description="DUF218 domain-containing protein" evidence="1">
    <location>
        <begin position="28"/>
        <end position="218"/>
    </location>
</feature>
<evidence type="ECO:0000256" key="1">
    <source>
        <dbReference type="SAM" id="SignalP"/>
    </source>
</evidence>
<reference evidence="3 4" key="1">
    <citation type="submission" date="2017-02" db="EMBL/GenBank/DDBJ databases">
        <authorList>
            <person name="Peterson S.W."/>
        </authorList>
    </citation>
    <scope>NUCLEOTIDE SEQUENCE [LARGE SCALE GENOMIC DNA]</scope>
    <source>
        <strain evidence="3 4">S285</strain>
    </source>
</reference>
<name>A0A1W6MW66_9HYPH</name>
<dbReference type="EMBL" id="CP019948">
    <property type="protein sequence ID" value="ARN81848.1"/>
    <property type="molecule type" value="Genomic_DNA"/>
</dbReference>
<evidence type="ECO:0000313" key="3">
    <source>
        <dbReference type="EMBL" id="ARN81848.1"/>
    </source>
</evidence>
<evidence type="ECO:0000313" key="4">
    <source>
        <dbReference type="Proteomes" id="UP000193978"/>
    </source>
</evidence>
<dbReference type="Proteomes" id="UP000193978">
    <property type="component" value="Chromosome"/>
</dbReference>
<dbReference type="AlphaFoldDB" id="A0A1W6MW66"/>
<dbReference type="RefSeq" id="WP_085771965.1">
    <property type="nucleotide sequence ID" value="NZ_AP027149.1"/>
</dbReference>
<evidence type="ECO:0000259" key="2">
    <source>
        <dbReference type="Pfam" id="PF02698"/>
    </source>
</evidence>